<organism evidence="2 3">
    <name type="scientific">Nocardiopsis flavescens</name>
    <dbReference type="NCBI Taxonomy" id="758803"/>
    <lineage>
        <taxon>Bacteria</taxon>
        <taxon>Bacillati</taxon>
        <taxon>Actinomycetota</taxon>
        <taxon>Actinomycetes</taxon>
        <taxon>Streptosporangiales</taxon>
        <taxon>Nocardiopsidaceae</taxon>
        <taxon>Nocardiopsis</taxon>
    </lineage>
</organism>
<dbReference type="OrthoDB" id="3543294at2"/>
<dbReference type="AlphaFoldDB" id="A0A1M6WAL9"/>
<sequence length="84" mass="8241">MTTTLATPPAATTTPPTPAALAPAPAPAGPLTAPSRAPLSSPTAADCSMCNGNGGSWVTTDGRTPGKSYREWVPCSGCQGTGKV</sequence>
<proteinExistence type="predicted"/>
<accession>A0A1M6WAL9</accession>
<evidence type="ECO:0000313" key="3">
    <source>
        <dbReference type="Proteomes" id="UP000184452"/>
    </source>
</evidence>
<dbReference type="EMBL" id="FQZK01000041">
    <property type="protein sequence ID" value="SHK90546.1"/>
    <property type="molecule type" value="Genomic_DNA"/>
</dbReference>
<name>A0A1M6WAL9_9ACTN</name>
<evidence type="ECO:0000256" key="1">
    <source>
        <dbReference type="SAM" id="MobiDB-lite"/>
    </source>
</evidence>
<evidence type="ECO:0000313" key="2">
    <source>
        <dbReference type="EMBL" id="SHK90546.1"/>
    </source>
</evidence>
<dbReference type="STRING" id="758803.SAMN05421803_14129"/>
<dbReference type="Proteomes" id="UP000184452">
    <property type="component" value="Unassembled WGS sequence"/>
</dbReference>
<keyword evidence="3" id="KW-1185">Reference proteome</keyword>
<feature type="compositionally biased region" description="Low complexity" evidence="1">
    <location>
        <begin position="1"/>
        <end position="34"/>
    </location>
</feature>
<reference evidence="2 3" key="1">
    <citation type="submission" date="2016-11" db="EMBL/GenBank/DDBJ databases">
        <authorList>
            <person name="Jaros S."/>
            <person name="Januszkiewicz K."/>
            <person name="Wedrychowicz H."/>
        </authorList>
    </citation>
    <scope>NUCLEOTIDE SEQUENCE [LARGE SCALE GENOMIC DNA]</scope>
    <source>
        <strain evidence="2 3">CGMCC 4.5723</strain>
    </source>
</reference>
<gene>
    <name evidence="2" type="ORF">SAMN05421803_14129</name>
</gene>
<protein>
    <submittedName>
        <fullName evidence="2">Uncharacterized protein</fullName>
    </submittedName>
</protein>
<dbReference type="RefSeq" id="WP_143173529.1">
    <property type="nucleotide sequence ID" value="NZ_FQZK01000041.1"/>
</dbReference>
<feature type="region of interest" description="Disordered" evidence="1">
    <location>
        <begin position="1"/>
        <end position="44"/>
    </location>
</feature>